<feature type="compositionally biased region" description="Polar residues" evidence="1">
    <location>
        <begin position="20"/>
        <end position="36"/>
    </location>
</feature>
<evidence type="ECO:0000313" key="3">
    <source>
        <dbReference type="Proteomes" id="UP000443090"/>
    </source>
</evidence>
<gene>
    <name evidence="2" type="primary">LAE1_11</name>
    <name evidence="2" type="ORF">LOCC1_G008303</name>
</gene>
<accession>A0A8H8UC16</accession>
<dbReference type="SUPFAM" id="SSF53335">
    <property type="entry name" value="S-adenosyl-L-methionine-dependent methyltransferases"/>
    <property type="match status" value="1"/>
</dbReference>
<sequence length="371" mass="41448">MSTHTSTGDSQELPPDSDAATISTNDSGFESATSGPANAKEPDPEILIDDDLESIIEVDHDSDSGYDDGSIRSLTTSLGSLEFEHIHEHGHRYHGSDRVLLPNDESEQDRLDLQHHILKMCLDGELTATILPPNVQRIFDVGTGTGIWAIEMGDKYTSAQILGVDISPIQPEWVPPNVSFEIDDITRPWLRTKDSMDFIHVRNMVGSIRDWKDLFSEALEHLKPGGRIEVTDIRTQFECLDDTFKERGQACAAWKDTFHEIAKGMGMDFDPTPKVPGWLQEVGFEDVHLESRVIPVGTWPRNKKLKGLGAYYLSHMLDGGMENYSMMLFTKAGWDAAAVHALLAKVRTELKDPGMHTFTRACFVKGRKSLR</sequence>
<dbReference type="GO" id="GO:0008168">
    <property type="term" value="F:methyltransferase activity"/>
    <property type="evidence" value="ECO:0007669"/>
    <property type="project" value="TreeGrafter"/>
</dbReference>
<organism evidence="2 3">
    <name type="scientific">Lachnellula occidentalis</name>
    <dbReference type="NCBI Taxonomy" id="215460"/>
    <lineage>
        <taxon>Eukaryota</taxon>
        <taxon>Fungi</taxon>
        <taxon>Dikarya</taxon>
        <taxon>Ascomycota</taxon>
        <taxon>Pezizomycotina</taxon>
        <taxon>Leotiomycetes</taxon>
        <taxon>Helotiales</taxon>
        <taxon>Lachnaceae</taxon>
        <taxon>Lachnellula</taxon>
    </lineage>
</organism>
<dbReference type="Gene3D" id="3.40.50.150">
    <property type="entry name" value="Vaccinia Virus protein VP39"/>
    <property type="match status" value="1"/>
</dbReference>
<reference evidence="2 3" key="1">
    <citation type="submission" date="2018-05" db="EMBL/GenBank/DDBJ databases">
        <title>Genome sequencing and assembly of the regulated plant pathogen Lachnellula willkommii and related sister species for the development of diagnostic species identification markers.</title>
        <authorList>
            <person name="Giroux E."/>
            <person name="Bilodeau G."/>
        </authorList>
    </citation>
    <scope>NUCLEOTIDE SEQUENCE [LARGE SCALE GENOMIC DNA]</scope>
    <source>
        <strain evidence="2 3">CBS 160.35</strain>
    </source>
</reference>
<dbReference type="CDD" id="cd02440">
    <property type="entry name" value="AdoMet_MTases"/>
    <property type="match status" value="1"/>
</dbReference>
<dbReference type="PANTHER" id="PTHR43591">
    <property type="entry name" value="METHYLTRANSFERASE"/>
    <property type="match status" value="1"/>
</dbReference>
<feature type="compositionally biased region" description="Polar residues" evidence="1">
    <location>
        <begin position="1"/>
        <end position="10"/>
    </location>
</feature>
<dbReference type="PANTHER" id="PTHR43591:SF31">
    <property type="entry name" value="LAEA-LIKE, PUTATIVE (AFU_ORTHOLOGUE AFUA_8G01930)-RELATED"/>
    <property type="match status" value="1"/>
</dbReference>
<evidence type="ECO:0000256" key="1">
    <source>
        <dbReference type="SAM" id="MobiDB-lite"/>
    </source>
</evidence>
<dbReference type="Proteomes" id="UP000443090">
    <property type="component" value="Unassembled WGS sequence"/>
</dbReference>
<comment type="caution">
    <text evidence="2">The sequence shown here is derived from an EMBL/GenBank/DDBJ whole genome shotgun (WGS) entry which is preliminary data.</text>
</comment>
<proteinExistence type="predicted"/>
<evidence type="ECO:0000313" key="2">
    <source>
        <dbReference type="EMBL" id="TVY38197.1"/>
    </source>
</evidence>
<feature type="region of interest" description="Disordered" evidence="1">
    <location>
        <begin position="1"/>
        <end position="45"/>
    </location>
</feature>
<dbReference type="Pfam" id="PF13489">
    <property type="entry name" value="Methyltransf_23"/>
    <property type="match status" value="1"/>
</dbReference>
<dbReference type="InterPro" id="IPR029063">
    <property type="entry name" value="SAM-dependent_MTases_sf"/>
</dbReference>
<keyword evidence="3" id="KW-1185">Reference proteome</keyword>
<protein>
    <submittedName>
        <fullName evidence="2">Secondary metabolism regulator</fullName>
    </submittedName>
</protein>
<dbReference type="EMBL" id="QGMI01000629">
    <property type="protein sequence ID" value="TVY38197.1"/>
    <property type="molecule type" value="Genomic_DNA"/>
</dbReference>
<dbReference type="AlphaFoldDB" id="A0A8H8UC16"/>
<name>A0A8H8UC16_9HELO</name>
<dbReference type="OrthoDB" id="2013972at2759"/>